<proteinExistence type="predicted"/>
<name>A0AAD7NES6_9AGAR</name>
<keyword evidence="2" id="KW-1185">Reference proteome</keyword>
<dbReference type="Proteomes" id="UP001215280">
    <property type="component" value="Unassembled WGS sequence"/>
</dbReference>
<dbReference type="EMBL" id="JARJLG010000057">
    <property type="protein sequence ID" value="KAJ7757818.1"/>
    <property type="molecule type" value="Genomic_DNA"/>
</dbReference>
<organism evidence="1 2">
    <name type="scientific">Mycena maculata</name>
    <dbReference type="NCBI Taxonomy" id="230809"/>
    <lineage>
        <taxon>Eukaryota</taxon>
        <taxon>Fungi</taxon>
        <taxon>Dikarya</taxon>
        <taxon>Basidiomycota</taxon>
        <taxon>Agaricomycotina</taxon>
        <taxon>Agaricomycetes</taxon>
        <taxon>Agaricomycetidae</taxon>
        <taxon>Agaricales</taxon>
        <taxon>Marasmiineae</taxon>
        <taxon>Mycenaceae</taxon>
        <taxon>Mycena</taxon>
    </lineage>
</organism>
<evidence type="ECO:0000313" key="2">
    <source>
        <dbReference type="Proteomes" id="UP001215280"/>
    </source>
</evidence>
<comment type="caution">
    <text evidence="1">The sequence shown here is derived from an EMBL/GenBank/DDBJ whole genome shotgun (WGS) entry which is preliminary data.</text>
</comment>
<protein>
    <submittedName>
        <fullName evidence="1">Uncharacterized protein</fullName>
    </submittedName>
</protein>
<dbReference type="AlphaFoldDB" id="A0AAD7NES6"/>
<reference evidence="1" key="1">
    <citation type="submission" date="2023-03" db="EMBL/GenBank/DDBJ databases">
        <title>Massive genome expansion in bonnet fungi (Mycena s.s.) driven by repeated elements and novel gene families across ecological guilds.</title>
        <authorList>
            <consortium name="Lawrence Berkeley National Laboratory"/>
            <person name="Harder C.B."/>
            <person name="Miyauchi S."/>
            <person name="Viragh M."/>
            <person name="Kuo A."/>
            <person name="Thoen E."/>
            <person name="Andreopoulos B."/>
            <person name="Lu D."/>
            <person name="Skrede I."/>
            <person name="Drula E."/>
            <person name="Henrissat B."/>
            <person name="Morin E."/>
            <person name="Kohler A."/>
            <person name="Barry K."/>
            <person name="LaButti K."/>
            <person name="Morin E."/>
            <person name="Salamov A."/>
            <person name="Lipzen A."/>
            <person name="Mereny Z."/>
            <person name="Hegedus B."/>
            <person name="Baldrian P."/>
            <person name="Stursova M."/>
            <person name="Weitz H."/>
            <person name="Taylor A."/>
            <person name="Grigoriev I.V."/>
            <person name="Nagy L.G."/>
            <person name="Martin F."/>
            <person name="Kauserud H."/>
        </authorList>
    </citation>
    <scope>NUCLEOTIDE SEQUENCE</scope>
    <source>
        <strain evidence="1">CBHHK188m</strain>
    </source>
</reference>
<gene>
    <name evidence="1" type="ORF">DFH07DRAFT_958683</name>
</gene>
<sequence>MLNCFIPHFFHPLLPPAIPLKSISVIHAPEDYRTDYPTGLWLSQLLYAAPRLRCMHWDGPPISAPWEQLTHLSWIPADRYGRMDVQHFRETLDRLQNLTILRLHLRPCIHYNNQEIPHLLPRVATFFLVGETKIVRFLTLPELKHLVIEWSPSSSPHDLESLLERSQCVITCLELQEDHFPKLSSSLLMHNTVRTSLIRLATTSPELNDFFEECERASPGTLPLLALPTRPMLQD</sequence>
<evidence type="ECO:0000313" key="1">
    <source>
        <dbReference type="EMBL" id="KAJ7757818.1"/>
    </source>
</evidence>
<accession>A0AAD7NES6</accession>